<dbReference type="SUPFAM" id="SSF103647">
    <property type="entry name" value="TSP type-3 repeat"/>
    <property type="match status" value="1"/>
</dbReference>
<feature type="compositionally biased region" description="Acidic residues" evidence="1">
    <location>
        <begin position="18"/>
        <end position="37"/>
    </location>
</feature>
<accession>A0A7S3WHK2</accession>
<feature type="compositionally biased region" description="Polar residues" evidence="1">
    <location>
        <begin position="1"/>
        <end position="17"/>
    </location>
</feature>
<dbReference type="InterPro" id="IPR028974">
    <property type="entry name" value="TSP_type-3_rpt"/>
</dbReference>
<organism evidence="2">
    <name type="scientific">Emiliania huxleyi</name>
    <name type="common">Coccolithophore</name>
    <name type="synonym">Pontosphaera huxleyi</name>
    <dbReference type="NCBI Taxonomy" id="2903"/>
    <lineage>
        <taxon>Eukaryota</taxon>
        <taxon>Haptista</taxon>
        <taxon>Haptophyta</taxon>
        <taxon>Prymnesiophyceae</taxon>
        <taxon>Isochrysidales</taxon>
        <taxon>Noelaerhabdaceae</taxon>
        <taxon>Emiliania</taxon>
    </lineage>
</organism>
<name>A0A7S3WHK2_EMIHU</name>
<evidence type="ECO:0000313" key="2">
    <source>
        <dbReference type="EMBL" id="CAE0558361.1"/>
    </source>
</evidence>
<protein>
    <submittedName>
        <fullName evidence="2">Uncharacterized protein</fullName>
    </submittedName>
</protein>
<evidence type="ECO:0000256" key="1">
    <source>
        <dbReference type="SAM" id="MobiDB-lite"/>
    </source>
</evidence>
<dbReference type="EMBL" id="HBIR01029653">
    <property type="protein sequence ID" value="CAE0558361.1"/>
    <property type="molecule type" value="Transcribed_RNA"/>
</dbReference>
<gene>
    <name evidence="2" type="ORF">EHUX00137_LOCUS22922</name>
</gene>
<sequence length="151" mass="16126">MMPPSFGQTETSAQEGTADSDSDGIPDALDPDSDGDSVPDAQEGTADSDNDHVSREGTTTPQVTDSTLLHTRHTDGKGRSGGGGGSGARAEQRLPGRSLLRRSVPERAICAGSRVRPGGKAQASPWWRRRETRRRPAVAETRAFCTRRGER</sequence>
<dbReference type="AlphaFoldDB" id="A0A7S3WHK2"/>
<proteinExistence type="predicted"/>
<reference evidence="2" key="1">
    <citation type="submission" date="2021-01" db="EMBL/GenBank/DDBJ databases">
        <authorList>
            <person name="Corre E."/>
            <person name="Pelletier E."/>
            <person name="Niang G."/>
            <person name="Scheremetjew M."/>
            <person name="Finn R."/>
            <person name="Kale V."/>
            <person name="Holt S."/>
            <person name="Cochrane G."/>
            <person name="Meng A."/>
            <person name="Brown T."/>
            <person name="Cohen L."/>
        </authorList>
    </citation>
    <scope>NUCLEOTIDE SEQUENCE</scope>
    <source>
        <strain evidence="2">379</strain>
    </source>
</reference>
<dbReference type="GO" id="GO:0005509">
    <property type="term" value="F:calcium ion binding"/>
    <property type="evidence" value="ECO:0007669"/>
    <property type="project" value="InterPro"/>
</dbReference>
<dbReference type="Gene3D" id="4.10.1080.10">
    <property type="entry name" value="TSP type-3 repeat"/>
    <property type="match status" value="1"/>
</dbReference>
<feature type="compositionally biased region" description="Polar residues" evidence="1">
    <location>
        <begin position="56"/>
        <end position="69"/>
    </location>
</feature>
<feature type="region of interest" description="Disordered" evidence="1">
    <location>
        <begin position="1"/>
        <end position="151"/>
    </location>
</feature>